<dbReference type="CDD" id="cd22343">
    <property type="entry name" value="PDDEXK_lambda_exonuclease-like"/>
    <property type="match status" value="1"/>
</dbReference>
<proteinExistence type="predicted"/>
<dbReference type="InterPro" id="IPR011604">
    <property type="entry name" value="PDDEXK-like_dom_sf"/>
</dbReference>
<dbReference type="InterPro" id="IPR011335">
    <property type="entry name" value="Restrct_endonuc-II-like"/>
</dbReference>
<accession>A0A481ZCW2</accession>
<dbReference type="InterPro" id="IPR051703">
    <property type="entry name" value="NF-kappa-B_Signaling_Reg"/>
</dbReference>
<dbReference type="PANTHER" id="PTHR46609">
    <property type="entry name" value="EXONUCLEASE, PHAGE-TYPE/RECB, C-TERMINAL DOMAIN-CONTAINING PROTEIN"/>
    <property type="match status" value="1"/>
</dbReference>
<evidence type="ECO:0000259" key="1">
    <source>
        <dbReference type="Pfam" id="PF09588"/>
    </source>
</evidence>
<dbReference type="SUPFAM" id="SSF52980">
    <property type="entry name" value="Restriction endonuclease-like"/>
    <property type="match status" value="1"/>
</dbReference>
<sequence length="190" mass="22751">MDEIKRRRRLTPSNFSAAMGMSRFKTPDKLASQILKKCPDDPINENMKHGIIMEPTIIKLYTKYTGNEVLKPYYKIPDYDRRLAGIPDGLIGDNGLIETKCAKKMYFNLYKDECMSNPREYIFPNHFYQMIGYMEIFDKEWIEYTVFSESENLLKIIRIYRDKEHWNEFVYPSLVKFMEDKLGWMNDDDF</sequence>
<dbReference type="InterPro" id="IPR019080">
    <property type="entry name" value="YqaJ_viral_recombinase"/>
</dbReference>
<reference evidence="2" key="1">
    <citation type="journal article" date="2019" name="MBio">
        <title>Virus Genomes from Deep Sea Sediments Expand the Ocean Megavirome and Support Independent Origins of Viral Gigantism.</title>
        <authorList>
            <person name="Backstrom D."/>
            <person name="Yutin N."/>
            <person name="Jorgensen S.L."/>
            <person name="Dharamshi J."/>
            <person name="Homa F."/>
            <person name="Zaremba-Niedwiedzka K."/>
            <person name="Spang A."/>
            <person name="Wolf Y.I."/>
            <person name="Koonin E.V."/>
            <person name="Ettema T.J."/>
        </authorList>
    </citation>
    <scope>NUCLEOTIDE SEQUENCE</scope>
</reference>
<protein>
    <submittedName>
        <fullName evidence="2">YqaJ-like recombinase</fullName>
    </submittedName>
</protein>
<organism evidence="2">
    <name type="scientific">Pithovirus LCPAC403</name>
    <dbReference type="NCBI Taxonomy" id="2506596"/>
    <lineage>
        <taxon>Viruses</taxon>
        <taxon>Pithoviruses</taxon>
    </lineage>
</organism>
<gene>
    <name evidence="2" type="ORF">LCPAC403_00330</name>
</gene>
<dbReference type="Gene3D" id="3.90.320.10">
    <property type="match status" value="1"/>
</dbReference>
<name>A0A481ZCW2_9VIRU</name>
<feature type="domain" description="YqaJ viral recombinase" evidence="1">
    <location>
        <begin position="6"/>
        <end position="135"/>
    </location>
</feature>
<dbReference type="PANTHER" id="PTHR46609:SF6">
    <property type="entry name" value="EXONUCLEASE, PHAGE-TYPE_RECB, C-TERMINAL DOMAIN-CONTAINING PROTEIN-RELATED"/>
    <property type="match status" value="1"/>
</dbReference>
<dbReference type="EMBL" id="MK500588">
    <property type="protein sequence ID" value="QBK92899.1"/>
    <property type="molecule type" value="Genomic_DNA"/>
</dbReference>
<evidence type="ECO:0000313" key="2">
    <source>
        <dbReference type="EMBL" id="QBK92899.1"/>
    </source>
</evidence>
<dbReference type="Pfam" id="PF09588">
    <property type="entry name" value="YqaJ"/>
    <property type="match status" value="1"/>
</dbReference>